<keyword evidence="2" id="KW-1185">Reference proteome</keyword>
<evidence type="ECO:0000313" key="1">
    <source>
        <dbReference type="EMBL" id="RED48629.1"/>
    </source>
</evidence>
<organism evidence="1 2">
    <name type="scientific">Aestuariispira insulae</name>
    <dbReference type="NCBI Taxonomy" id="1461337"/>
    <lineage>
        <taxon>Bacteria</taxon>
        <taxon>Pseudomonadati</taxon>
        <taxon>Pseudomonadota</taxon>
        <taxon>Alphaproteobacteria</taxon>
        <taxon>Rhodospirillales</taxon>
        <taxon>Kiloniellaceae</taxon>
        <taxon>Aestuariispira</taxon>
    </lineage>
</organism>
<protein>
    <recommendedName>
        <fullName evidence="3">PAS domain-containing protein</fullName>
    </recommendedName>
</protein>
<dbReference type="EMBL" id="QRDW01000007">
    <property type="protein sequence ID" value="RED48629.1"/>
    <property type="molecule type" value="Genomic_DNA"/>
</dbReference>
<proteinExistence type="predicted"/>
<comment type="caution">
    <text evidence="1">The sequence shown here is derived from an EMBL/GenBank/DDBJ whole genome shotgun (WGS) entry which is preliminary data.</text>
</comment>
<evidence type="ECO:0008006" key="3">
    <source>
        <dbReference type="Google" id="ProtNLM"/>
    </source>
</evidence>
<gene>
    <name evidence="1" type="ORF">DFP90_107133</name>
</gene>
<evidence type="ECO:0000313" key="2">
    <source>
        <dbReference type="Proteomes" id="UP000256845"/>
    </source>
</evidence>
<dbReference type="OrthoDB" id="8479315at2"/>
<reference evidence="1 2" key="1">
    <citation type="submission" date="2018-07" db="EMBL/GenBank/DDBJ databases">
        <title>Genomic Encyclopedia of Type Strains, Phase III (KMG-III): the genomes of soil and plant-associated and newly described type strains.</title>
        <authorList>
            <person name="Whitman W."/>
        </authorList>
    </citation>
    <scope>NUCLEOTIDE SEQUENCE [LARGE SCALE GENOMIC DNA]</scope>
    <source>
        <strain evidence="1 2">CECT 8488</strain>
    </source>
</reference>
<name>A0A3D9HGL6_9PROT</name>
<accession>A0A3D9HGL6</accession>
<sequence>MTQRSKATILPGDDNPGRKDNFQYIERYPVVGSVAFQTDVVRRLYEKWRRDGARVDAWNVDNLDSDVEFRPNYYMVRVLGDGSFLYQRNGREVRRLVGGYQKGETFSYTDQKQEARTLARYFQEVVDDRLCYRCCGELVTAEGRKSFESLDCPLMDEHGTVVATIGALALTEVDAGR</sequence>
<dbReference type="Proteomes" id="UP000256845">
    <property type="component" value="Unassembled WGS sequence"/>
</dbReference>
<dbReference type="AlphaFoldDB" id="A0A3D9HGL6"/>
<dbReference type="RefSeq" id="WP_115937573.1">
    <property type="nucleotide sequence ID" value="NZ_QRDW01000007.1"/>
</dbReference>